<reference evidence="2" key="1">
    <citation type="submission" date="2017-08" db="EMBL/GenBank/DDBJ databases">
        <authorList>
            <person name="Grouzdev D.S."/>
            <person name="Gaisin V.A."/>
            <person name="Rysina M.S."/>
            <person name="Gorlenko V.M."/>
        </authorList>
    </citation>
    <scope>NUCLEOTIDE SEQUENCE [LARGE SCALE GENOMIC DNA]</scope>
    <source>
        <strain evidence="2">Kir15-3F</strain>
    </source>
</reference>
<dbReference type="Pfam" id="PF13707">
    <property type="entry name" value="RloB"/>
    <property type="match status" value="1"/>
</dbReference>
<dbReference type="AlphaFoldDB" id="A0A2A6RK36"/>
<keyword evidence="2" id="KW-1185">Reference proteome</keyword>
<organism evidence="1 2">
    <name type="scientific">Candidatus Viridilinea mediisalina</name>
    <dbReference type="NCBI Taxonomy" id="2024553"/>
    <lineage>
        <taxon>Bacteria</taxon>
        <taxon>Bacillati</taxon>
        <taxon>Chloroflexota</taxon>
        <taxon>Chloroflexia</taxon>
        <taxon>Chloroflexales</taxon>
        <taxon>Chloroflexineae</taxon>
        <taxon>Oscillochloridaceae</taxon>
        <taxon>Candidatus Viridilinea</taxon>
    </lineage>
</organism>
<evidence type="ECO:0000313" key="2">
    <source>
        <dbReference type="Proteomes" id="UP000220527"/>
    </source>
</evidence>
<sequence>MHDQTAHCAVWYIRWSARRNFVFNIFRGDSFRKNIIIKTLPFELWLLLHQTYPPRPLPSSVKLCENELKRMLGHYDKANYNTDKLVSAIELAIEHAQQLDSNHTDVWPKMIGTQVHRLVIKLISKYD</sequence>
<protein>
    <submittedName>
        <fullName evidence="1">Uncharacterized protein</fullName>
    </submittedName>
</protein>
<dbReference type="OrthoDB" id="9796523at2"/>
<dbReference type="InterPro" id="IPR025591">
    <property type="entry name" value="RloB"/>
</dbReference>
<comment type="caution">
    <text evidence="1">The sequence shown here is derived from an EMBL/GenBank/DDBJ whole genome shotgun (WGS) entry which is preliminary data.</text>
</comment>
<name>A0A2A6RK36_9CHLR</name>
<evidence type="ECO:0000313" key="1">
    <source>
        <dbReference type="EMBL" id="PDW03228.1"/>
    </source>
</evidence>
<dbReference type="Proteomes" id="UP000220527">
    <property type="component" value="Unassembled WGS sequence"/>
</dbReference>
<dbReference type="RefSeq" id="WP_097643948.1">
    <property type="nucleotide sequence ID" value="NZ_NQWI01000036.1"/>
</dbReference>
<gene>
    <name evidence="1" type="ORF">CJ255_09915</name>
</gene>
<accession>A0A2A6RK36</accession>
<proteinExistence type="predicted"/>
<dbReference type="EMBL" id="NQWI01000036">
    <property type="protein sequence ID" value="PDW03228.1"/>
    <property type="molecule type" value="Genomic_DNA"/>
</dbReference>